<dbReference type="Proteomes" id="UP000655044">
    <property type="component" value="Unassembled WGS sequence"/>
</dbReference>
<keyword evidence="2" id="KW-0812">Transmembrane</keyword>
<feature type="domain" description="DUF6542" evidence="3">
    <location>
        <begin position="15"/>
        <end position="130"/>
    </location>
</feature>
<dbReference type="RefSeq" id="WP_068927112.1">
    <property type="nucleotide sequence ID" value="NZ_BMQP01000010.1"/>
</dbReference>
<keyword evidence="5" id="KW-1185">Reference proteome</keyword>
<sequence length="177" mass="18672">MNGRNSERDRASGIRLTARGAVASVLTLTLLGSLLNTLFGLPAAVGLAFLGGCAVAVALVNPRDLLSMVVSPPLVFFSAVLISEAIRSLTAPSPVQAFGLGMFTALSGGAPWLFVGSALVLLVAWRRGLARCVRDLREEIRASAPDIPRPRTGGDKGFVPEPEGYFEPRVYGTPREP</sequence>
<reference evidence="4" key="1">
    <citation type="submission" date="2021-01" db="EMBL/GenBank/DDBJ databases">
        <title>Whole genome shotgun sequence of Planobispora rosea NBRC 15558.</title>
        <authorList>
            <person name="Komaki H."/>
            <person name="Tamura T."/>
        </authorList>
    </citation>
    <scope>NUCLEOTIDE SEQUENCE</scope>
    <source>
        <strain evidence="4">NBRC 15558</strain>
    </source>
</reference>
<name>A0A8J3S4N8_PLARO</name>
<feature type="transmembrane region" description="Helical" evidence="2">
    <location>
        <begin position="98"/>
        <end position="125"/>
    </location>
</feature>
<dbReference type="EMBL" id="BOOI01000029">
    <property type="protein sequence ID" value="GIH84954.1"/>
    <property type="molecule type" value="Genomic_DNA"/>
</dbReference>
<dbReference type="OrthoDB" id="3477680at2"/>
<feature type="transmembrane region" description="Helical" evidence="2">
    <location>
        <begin position="41"/>
        <end position="60"/>
    </location>
</feature>
<feature type="transmembrane region" description="Helical" evidence="2">
    <location>
        <begin position="16"/>
        <end position="35"/>
    </location>
</feature>
<feature type="region of interest" description="Disordered" evidence="1">
    <location>
        <begin position="144"/>
        <end position="177"/>
    </location>
</feature>
<keyword evidence="2" id="KW-1133">Transmembrane helix</keyword>
<evidence type="ECO:0000313" key="5">
    <source>
        <dbReference type="Proteomes" id="UP000655044"/>
    </source>
</evidence>
<organism evidence="4 5">
    <name type="scientific">Planobispora rosea</name>
    <dbReference type="NCBI Taxonomy" id="35762"/>
    <lineage>
        <taxon>Bacteria</taxon>
        <taxon>Bacillati</taxon>
        <taxon>Actinomycetota</taxon>
        <taxon>Actinomycetes</taxon>
        <taxon>Streptosporangiales</taxon>
        <taxon>Streptosporangiaceae</taxon>
        <taxon>Planobispora</taxon>
    </lineage>
</organism>
<keyword evidence="2" id="KW-0472">Membrane</keyword>
<evidence type="ECO:0000256" key="2">
    <source>
        <dbReference type="SAM" id="Phobius"/>
    </source>
</evidence>
<proteinExistence type="predicted"/>
<dbReference type="AlphaFoldDB" id="A0A8J3S4N8"/>
<comment type="caution">
    <text evidence="4">The sequence shown here is derived from an EMBL/GenBank/DDBJ whole genome shotgun (WGS) entry which is preliminary data.</text>
</comment>
<feature type="transmembrane region" description="Helical" evidence="2">
    <location>
        <begin position="65"/>
        <end position="86"/>
    </location>
</feature>
<accession>A0A8J3S4N8</accession>
<evidence type="ECO:0000259" key="3">
    <source>
        <dbReference type="Pfam" id="PF20177"/>
    </source>
</evidence>
<dbReference type="InterPro" id="IPR046672">
    <property type="entry name" value="DUF6542"/>
</dbReference>
<evidence type="ECO:0000313" key="4">
    <source>
        <dbReference type="EMBL" id="GIH84954.1"/>
    </source>
</evidence>
<dbReference type="Pfam" id="PF20177">
    <property type="entry name" value="DUF6542"/>
    <property type="match status" value="1"/>
</dbReference>
<evidence type="ECO:0000256" key="1">
    <source>
        <dbReference type="SAM" id="MobiDB-lite"/>
    </source>
</evidence>
<gene>
    <name evidence="4" type="ORF">Pro02_33620</name>
</gene>
<protein>
    <recommendedName>
        <fullName evidence="3">DUF6542 domain-containing protein</fullName>
    </recommendedName>
</protein>